<evidence type="ECO:0000259" key="2">
    <source>
        <dbReference type="SMART" id="SM00769"/>
    </source>
</evidence>
<organism evidence="3 4">
    <name type="scientific">Natrinema halophilum</name>
    <dbReference type="NCBI Taxonomy" id="1699371"/>
    <lineage>
        <taxon>Archaea</taxon>
        <taxon>Methanobacteriati</taxon>
        <taxon>Methanobacteriota</taxon>
        <taxon>Stenosarchaea group</taxon>
        <taxon>Halobacteria</taxon>
        <taxon>Halobacteriales</taxon>
        <taxon>Natrialbaceae</taxon>
        <taxon>Natrinema</taxon>
    </lineage>
</organism>
<reference evidence="3 4" key="1">
    <citation type="submission" date="2020-07" db="EMBL/GenBank/DDBJ databases">
        <authorList>
            <person name="Cui H."/>
        </authorList>
    </citation>
    <scope>NUCLEOTIDE SEQUENCE [LARGE SCALE GENOMIC DNA]</scope>
    <source>
        <strain evidence="3 4">YPL8</strain>
    </source>
</reference>
<dbReference type="EMBL" id="CP058601">
    <property type="protein sequence ID" value="QLG49337.1"/>
    <property type="molecule type" value="Genomic_DNA"/>
</dbReference>
<dbReference type="AlphaFoldDB" id="A0A7D5KRH5"/>
<dbReference type="SUPFAM" id="SSF117070">
    <property type="entry name" value="LEA14-like"/>
    <property type="match status" value="1"/>
</dbReference>
<dbReference type="RefSeq" id="WP_179261072.1">
    <property type="nucleotide sequence ID" value="NZ_CP058601.1"/>
</dbReference>
<feature type="compositionally biased region" description="Polar residues" evidence="1">
    <location>
        <begin position="304"/>
        <end position="318"/>
    </location>
</feature>
<feature type="region of interest" description="Disordered" evidence="1">
    <location>
        <begin position="304"/>
        <end position="326"/>
    </location>
</feature>
<dbReference type="InterPro" id="IPR004864">
    <property type="entry name" value="LEA_2"/>
</dbReference>
<dbReference type="OrthoDB" id="105458at2157"/>
<keyword evidence="4" id="KW-1185">Reference proteome</keyword>
<feature type="region of interest" description="Disordered" evidence="1">
    <location>
        <begin position="366"/>
        <end position="400"/>
    </location>
</feature>
<name>A0A7D5KRH5_9EURY</name>
<dbReference type="KEGG" id="haly:HYG82_10915"/>
<evidence type="ECO:0000313" key="4">
    <source>
        <dbReference type="Proteomes" id="UP000509241"/>
    </source>
</evidence>
<dbReference type="Pfam" id="PF03168">
    <property type="entry name" value="LEA_2"/>
    <property type="match status" value="1"/>
</dbReference>
<feature type="domain" description="Water stress and hypersensitive response" evidence="2">
    <location>
        <begin position="33"/>
        <end position="150"/>
    </location>
</feature>
<gene>
    <name evidence="3" type="ORF">HYG82_10915</name>
</gene>
<dbReference type="GO" id="GO:0009269">
    <property type="term" value="P:response to desiccation"/>
    <property type="evidence" value="ECO:0007669"/>
    <property type="project" value="InterPro"/>
</dbReference>
<feature type="domain" description="Water stress and hypersensitive response" evidence="2">
    <location>
        <begin position="178"/>
        <end position="295"/>
    </location>
</feature>
<dbReference type="GeneID" id="56033808"/>
<dbReference type="InterPro" id="IPR013783">
    <property type="entry name" value="Ig-like_fold"/>
</dbReference>
<dbReference type="Proteomes" id="UP000509241">
    <property type="component" value="Chromosome"/>
</dbReference>
<sequence length="400" mass="44091">MVRRRTWLVILVAIVLIGATAAYGVLEAGRPQVESVDNEWGSVTDDRTEVETRIAIDNPRLLRLGDAAADVSYTVSMNDIEVANEHRNRMSLADDDSTVTVSTWLDNDDIPAWWASHIGRNETTTVRVNPSVGIDVAGIQLPATGLTGTRTVQTNLLEPIRTNESQRLQISGRTMFVINETNAQWGKATANRTPIDASATVTNQLSIPVPITEIRYSVELNGIAVGQGVAAQQTVLKPDSTRPLEANATIDNSRLDDWWVTHLRNEETSNLTVEFDATIEYGGVTRTLPLEFLSYERTFETDLFGTQPNRTNDSSPNRSRAVRDEQSVRVWSKRGSPARVNGRFAVSHRNAAREGSAIHRYVANAKAGSHSERDRSNPMQAAPATIVVPRTEATNTSEYD</sequence>
<accession>A0A7D5KRH5</accession>
<dbReference type="InterPro" id="IPR013990">
    <property type="entry name" value="WHy-dom"/>
</dbReference>
<protein>
    <submittedName>
        <fullName evidence="3">LEA type 2 family protein</fullName>
    </submittedName>
</protein>
<proteinExistence type="predicted"/>
<evidence type="ECO:0000256" key="1">
    <source>
        <dbReference type="SAM" id="MobiDB-lite"/>
    </source>
</evidence>
<evidence type="ECO:0000313" key="3">
    <source>
        <dbReference type="EMBL" id="QLG49337.1"/>
    </source>
</evidence>
<dbReference type="SMART" id="SM00769">
    <property type="entry name" value="WHy"/>
    <property type="match status" value="2"/>
</dbReference>
<dbReference type="Gene3D" id="2.60.40.10">
    <property type="entry name" value="Immunoglobulins"/>
    <property type="match status" value="2"/>
</dbReference>